<sequence length="1366" mass="163365">MKILINDFVNRVGISKDIIKRLKGLKTLSHELKVNNSIQNLKNGKLENPLLLDDKRYLYLEDLKKLIVYSLIRTRKSIPKDVILTQDILKKDDIDNLIAKLILSENKRFKLMKDKIINGLDIEECLKVLEELYPKKMDEIYTIDDMLDFETIANKYIEIKSTESNKIQKSEKKQELESTDNILEDIFKKYSEEPYGYFPLQHPTGNGKTFHLENFIVKNIVDDFKNLKHNKIIIITNNKININEIYRGIVSKLKAQTQESKKECIFQMKSVGDILNDARFLDEILNDLDKDLKFYNLFQFKESFIRKFKEKIRLLKEHVNKKSPLNSNDFLKEYMSEIKKCMFKFFNLKEKNEIYYEDMKLPNFLYKLFPMIIEENLQKRILIMTTDKFLYGYVGRKGTEYFYENFRDNLIFIDEIDSAKDKFLDFIKNRRTLNIPNIIDVFNDRYNLFSDIQNNQLNTLIEKLSKFESMRDDLDKQNIENRKIKFREKVNFFMDRGKFLREKYFTTAKYFELENETRIDLFENENHYVQSDRKKLYIDITNDSCLITERKTSLELTALIDDLFNYSYNKFYKLLNEIYDYHMLLKEDNEIEKEIITHFVYNLESQKEMLNEYKNYYIQKIKILQDNKSFMDKEYSYIHISEINPDYKTNRKVRIKCQYMYITPEEFLYSICKNNFVFGISATANIETCIGNFDIKYLKDRLKNNYFQMTSLEKKVLKKSLLKINSFEKNIERELSVFRDNSILLTDQSKGFQNINTFLKDPKKYRLQKLIKNIFNGALESVDEQLDENKRDFQKNCISYAVTVFLNFLLDEDTSSLLFLSNRLTHKDILKKTAFELGKHLKKKVYFNAYRSKELDDILKNSNEKDNELMENLKDYKTKTIIFTTYQSAGVGVNIKHTYSKRLDSKLIKLNQDIQKETGISLKYKDIDEIALENKTNIVSLEDLFNEKIVLLYYTNLLLRCKALTKRERSLLLNRFNDIDFKKVYKKRYDYTENVIGKIIQGIGRCNRTKVRCKKRNIYLDNDCFEVIKSFKDADRLFIDDFNFLLTEAFKEKGDLKNNFQQELLRKDREVRRYFENTYLDEISINNQLIRNTEDEDKRLDYINSFMNFYKKYERFRMYVLKNPTRGLEEIESVAYFSAMEKIDNYTVLGSAGDKIDNILFNTTNGNISKKDSRLDELKSIPLLKDILENKVGLFEKNDQIVLPYIYQAIFKGTLGEVLIKEIFRIYDIKLKNIDEVLSIGMLEIFDDISESGMYIDYKNYNLEKLNSREFFNDIIREKVIQKRRYISSDKKLFIVNLISNKSKVLNRDIAFYKIQNIYNESYKTCKYEESEVVLISGVLRYRENSEELEINEVLVNDLKKMLERK</sequence>
<gene>
    <name evidence="1" type="ORF">RFV38_10410</name>
</gene>
<organism evidence="1 2">
    <name type="scientific">Candidatus Cetobacterium colombiensis</name>
    <dbReference type="NCBI Taxonomy" id="3073100"/>
    <lineage>
        <taxon>Bacteria</taxon>
        <taxon>Fusobacteriati</taxon>
        <taxon>Fusobacteriota</taxon>
        <taxon>Fusobacteriia</taxon>
        <taxon>Fusobacteriales</taxon>
        <taxon>Fusobacteriaceae</taxon>
        <taxon>Cetobacterium</taxon>
    </lineage>
</organism>
<evidence type="ECO:0000313" key="2">
    <source>
        <dbReference type="Proteomes" id="UP001279681"/>
    </source>
</evidence>
<evidence type="ECO:0008006" key="3">
    <source>
        <dbReference type="Google" id="ProtNLM"/>
    </source>
</evidence>
<dbReference type="RefSeq" id="WP_320314265.1">
    <property type="nucleotide sequence ID" value="NZ_JAVIKH010000015.1"/>
</dbReference>
<dbReference type="InterPro" id="IPR027417">
    <property type="entry name" value="P-loop_NTPase"/>
</dbReference>
<keyword evidence="2" id="KW-1185">Reference proteome</keyword>
<evidence type="ECO:0000313" key="1">
    <source>
        <dbReference type="EMBL" id="MDX8336903.1"/>
    </source>
</evidence>
<reference evidence="2" key="1">
    <citation type="submission" date="2023-07" db="EMBL/GenBank/DDBJ databases">
        <authorList>
            <person name="Colorado M.A."/>
            <person name="Villamil L.M."/>
            <person name="Melo J.F."/>
            <person name="Rodriguez J.A."/>
            <person name="Ruiz R.Y."/>
        </authorList>
    </citation>
    <scope>NUCLEOTIDE SEQUENCE [LARGE SCALE GENOMIC DNA]</scope>
    <source>
        <strain evidence="2">C33</strain>
    </source>
</reference>
<accession>A0ABU4WBI1</accession>
<protein>
    <recommendedName>
        <fullName evidence="3">Helicase C-terminal domain-containing protein</fullName>
    </recommendedName>
</protein>
<name>A0ABU4WBI1_9FUSO</name>
<comment type="caution">
    <text evidence="1">The sequence shown here is derived from an EMBL/GenBank/DDBJ whole genome shotgun (WGS) entry which is preliminary data.</text>
</comment>
<dbReference type="Proteomes" id="UP001279681">
    <property type="component" value="Unassembled WGS sequence"/>
</dbReference>
<proteinExistence type="predicted"/>
<dbReference type="SUPFAM" id="SSF52540">
    <property type="entry name" value="P-loop containing nucleoside triphosphate hydrolases"/>
    <property type="match status" value="1"/>
</dbReference>
<dbReference type="EMBL" id="JAVIKH010000015">
    <property type="protein sequence ID" value="MDX8336903.1"/>
    <property type="molecule type" value="Genomic_DNA"/>
</dbReference>